<sequence>MVSRGWKYINGVKMITQERLKELLHYDSETGVFTWLRRDGDSRAVKVFNSQYAGQVAGSIQIDSTGHKQLTIYFDKKAHKAHRLAWLYVYGRLPRGIIDHVNGDSLDNRIVNLREADDYQSAWNKSKLATNKSGYKGVSLKKKSGRWVAQISYKGKKMSLGYYDTPEEAHKAYCEAAIKLHGEFAKLS</sequence>
<keyword evidence="5" id="KW-0540">Nuclease</keyword>
<keyword evidence="5" id="KW-0378">Hydrolase</keyword>
<name>A0ABX6PTD8_9CAUD</name>
<dbReference type="SUPFAM" id="SSF54171">
    <property type="entry name" value="DNA-binding domain"/>
    <property type="match status" value="1"/>
</dbReference>
<dbReference type="Proteomes" id="UP000828714">
    <property type="component" value="Segment"/>
</dbReference>
<dbReference type="InterPro" id="IPR001471">
    <property type="entry name" value="AP2/ERF_dom"/>
</dbReference>
<dbReference type="SUPFAM" id="SSF54060">
    <property type="entry name" value="His-Me finger endonucleases"/>
    <property type="match status" value="1"/>
</dbReference>
<dbReference type="Pfam" id="PF00847">
    <property type="entry name" value="AP2"/>
    <property type="match status" value="1"/>
</dbReference>
<evidence type="ECO:0000256" key="2">
    <source>
        <dbReference type="ARBA" id="ARBA00023125"/>
    </source>
</evidence>
<dbReference type="InterPro" id="IPR050913">
    <property type="entry name" value="AP2/ERF_ERF"/>
</dbReference>
<dbReference type="InterPro" id="IPR003615">
    <property type="entry name" value="HNH_nuc"/>
</dbReference>
<keyword evidence="2" id="KW-0238">DNA-binding</keyword>
<gene>
    <name evidence="5" type="ORF">SapYZU01_58</name>
</gene>
<feature type="domain" description="AP2/ERF" evidence="4">
    <location>
        <begin position="134"/>
        <end position="188"/>
    </location>
</feature>
<dbReference type="GO" id="GO:0004519">
    <property type="term" value="F:endonuclease activity"/>
    <property type="evidence" value="ECO:0007669"/>
    <property type="project" value="UniProtKB-KW"/>
</dbReference>
<proteinExistence type="predicted"/>
<dbReference type="CDD" id="cd00018">
    <property type="entry name" value="AP2"/>
    <property type="match status" value="1"/>
</dbReference>
<organism evidence="5 6">
    <name type="scientific">Salmonella phage SapYZU01</name>
    <dbReference type="NCBI Taxonomy" id="2736238"/>
    <lineage>
        <taxon>Viruses</taxon>
        <taxon>Duplodnaviria</taxon>
        <taxon>Heunggongvirae</taxon>
        <taxon>Uroviricota</taxon>
        <taxon>Caudoviricetes</taxon>
        <taxon>Andersonviridae</taxon>
        <taxon>Ounavirinae</taxon>
        <taxon>Felixounavirus</taxon>
        <taxon>Felixounavirus CapYZU01</taxon>
        <taxon>Felixounavirus BPS15Q2</taxon>
    </lineage>
</organism>
<accession>A0ABX6PTD8</accession>
<keyword evidence="1" id="KW-0805">Transcription regulation</keyword>
<dbReference type="PANTHER" id="PTHR31194">
    <property type="entry name" value="SHN SHINE , DNA BINDING / TRANSCRIPTION FACTOR"/>
    <property type="match status" value="1"/>
</dbReference>
<dbReference type="InterPro" id="IPR044925">
    <property type="entry name" value="His-Me_finger_sf"/>
</dbReference>
<evidence type="ECO:0000256" key="3">
    <source>
        <dbReference type="ARBA" id="ARBA00023163"/>
    </source>
</evidence>
<keyword evidence="6" id="KW-1185">Reference proteome</keyword>
<dbReference type="PROSITE" id="PS51032">
    <property type="entry name" value="AP2_ERF"/>
    <property type="match status" value="1"/>
</dbReference>
<dbReference type="InterPro" id="IPR016177">
    <property type="entry name" value="DNA-bd_dom_sf"/>
</dbReference>
<dbReference type="Gene3D" id="3.90.75.20">
    <property type="match status" value="1"/>
</dbReference>
<dbReference type="Gene3D" id="3.30.730.10">
    <property type="entry name" value="AP2/ERF domain"/>
    <property type="match status" value="1"/>
</dbReference>
<evidence type="ECO:0000256" key="1">
    <source>
        <dbReference type="ARBA" id="ARBA00023015"/>
    </source>
</evidence>
<protein>
    <submittedName>
        <fullName evidence="5">HNH endonuclease</fullName>
    </submittedName>
</protein>
<evidence type="ECO:0000313" key="6">
    <source>
        <dbReference type="Proteomes" id="UP000828714"/>
    </source>
</evidence>
<dbReference type="PANTHER" id="PTHR31194:SF189">
    <property type="entry name" value="AP2_ERF DOMAIN-CONTAINING PROTEIN"/>
    <property type="match status" value="1"/>
</dbReference>
<dbReference type="Pfam" id="PF13392">
    <property type="entry name" value="HNH_3"/>
    <property type="match status" value="1"/>
</dbReference>
<dbReference type="InterPro" id="IPR036955">
    <property type="entry name" value="AP2/ERF_dom_sf"/>
</dbReference>
<keyword evidence="3" id="KW-0804">Transcription</keyword>
<evidence type="ECO:0000259" key="4">
    <source>
        <dbReference type="PROSITE" id="PS51032"/>
    </source>
</evidence>
<reference evidence="5 6" key="1">
    <citation type="submission" date="2020-04" db="EMBL/GenBank/DDBJ databases">
        <title>Complete Genome Sequence of Salmonella enterica Bacteriophage.</title>
        <authorList>
            <person name="Zhou W."/>
            <person name="Yang Z."/>
        </authorList>
    </citation>
    <scope>NUCLEOTIDE SEQUENCE [LARGE SCALE GENOMIC DNA]</scope>
</reference>
<keyword evidence="5" id="KW-0255">Endonuclease</keyword>
<dbReference type="EMBL" id="MT409176">
    <property type="protein sequence ID" value="QKN88621.1"/>
    <property type="molecule type" value="Genomic_DNA"/>
</dbReference>
<evidence type="ECO:0000313" key="5">
    <source>
        <dbReference type="EMBL" id="QKN88621.1"/>
    </source>
</evidence>
<dbReference type="SMART" id="SM00380">
    <property type="entry name" value="AP2"/>
    <property type="match status" value="1"/>
</dbReference>